<feature type="domain" description="Histidine kinase" evidence="7">
    <location>
        <begin position="785"/>
        <end position="974"/>
    </location>
</feature>
<dbReference type="Proteomes" id="UP000199079">
    <property type="component" value="Unassembled WGS sequence"/>
</dbReference>
<dbReference type="SMART" id="SM00091">
    <property type="entry name" value="PAS"/>
    <property type="match status" value="3"/>
</dbReference>
<dbReference type="InterPro" id="IPR003661">
    <property type="entry name" value="HisK_dim/P_dom"/>
</dbReference>
<dbReference type="SMART" id="SM00388">
    <property type="entry name" value="HisKA"/>
    <property type="match status" value="1"/>
</dbReference>
<keyword evidence="6" id="KW-0902">Two-component regulatory system</keyword>
<organism evidence="10 11">
    <name type="scientific">Halopenitus persicus</name>
    <dbReference type="NCBI Taxonomy" id="1048396"/>
    <lineage>
        <taxon>Archaea</taxon>
        <taxon>Methanobacteriati</taxon>
        <taxon>Methanobacteriota</taxon>
        <taxon>Stenosarchaea group</taxon>
        <taxon>Halobacteria</taxon>
        <taxon>Halobacteriales</taxon>
        <taxon>Haloferacaceae</taxon>
        <taxon>Halopenitus</taxon>
    </lineage>
</organism>
<dbReference type="InterPro" id="IPR036890">
    <property type="entry name" value="HATPase_C_sf"/>
</dbReference>
<evidence type="ECO:0000256" key="3">
    <source>
        <dbReference type="ARBA" id="ARBA00022553"/>
    </source>
</evidence>
<dbReference type="PANTHER" id="PTHR43711">
    <property type="entry name" value="TWO-COMPONENT HISTIDINE KINASE"/>
    <property type="match status" value="1"/>
</dbReference>
<dbReference type="PANTHER" id="PTHR43711:SF1">
    <property type="entry name" value="HISTIDINE KINASE 1"/>
    <property type="match status" value="1"/>
</dbReference>
<comment type="catalytic activity">
    <reaction evidence="1">
        <text>ATP + protein L-histidine = ADP + protein N-phospho-L-histidine.</text>
        <dbReference type="EC" id="2.7.13.3"/>
    </reaction>
</comment>
<feature type="domain" description="PAC" evidence="9">
    <location>
        <begin position="143"/>
        <end position="194"/>
    </location>
</feature>
<dbReference type="GO" id="GO:0006355">
    <property type="term" value="P:regulation of DNA-templated transcription"/>
    <property type="evidence" value="ECO:0007669"/>
    <property type="project" value="InterPro"/>
</dbReference>
<dbReference type="InterPro" id="IPR000014">
    <property type="entry name" value="PAS"/>
</dbReference>
<proteinExistence type="predicted"/>
<sequence>MRRADLVARFSQAVDVEKAESLVDKGARTVGLPSTETYTSQNVADICEAIEQQTEGYLRLLATEIRVSERTQERFDALLEQVTDPVVTVRFEDETPVVAAMNPAFRETFGYGSAAIDQRLDDLIVPEDVAEPVEPWLSPHTGDGQEAQRLTDDGERRTFLLRTVVVTRETGRVEGYGIYTDITERKEPERRYEAVFNNTYQFMGLLESDGTVLKVNEPAREFGDLAPEKVGGRRVWETSFIAWSEVTQARTMRAVERAATGEFVRHELEVMGADGKATIDFSVRPVLDDTGDVELLVIEGRDITGERQRRARHERQREALVELATDQAVATGDLGTALHRITETAADVLDVPRVNVWMVEDQGGATLLDCVDHYDRTMDAHTSGMDLATEEYPEYFEALESHRAIDAVDARSDPRTAELTDDYLEVHDIGAVLDATIRSVGETIGVVCHEHVGGTREWTDDEVDFASDIADIVHRALRNHERKERKLELERYETMLNRAGDIVYATDPDGYLTAVNDAATAFLGYSREEVVGAHVSLVMDDTDVATGEAIIQELLADEDRDEGVFEMNLVTRDGERIPCEDHIQVLVSDGEFQGVVGVVRDITERKEYENTLEALHATTRALFRCETRDEVAQQTAAAAKSVLGYPTNVVRLCSADGTSLQPVAVTEDAKAVYGKRPTYAVGEGPVGEVYASGRTRVCEDVQQLDDGFDRGDARAGLYVSLGEYGALSINSRAVDAFDQTDVQLAELLATNVEAALDRAADERELRERTQELRRQNERLDKFASVLSHDLRNPLNVAQGRLDLAQRECDSEHLDSVAQAHDRMDTLIQDVLTLTREGRSVGETTTVSVATVAEAAWDHVETDEATVEITGSQEIKADESRLRQLFENLFRNAVEHAGNACTVSVGTLDDPPGFYVADDGPGIPPDESDTVFDSGYSTASEGTGFGLSIVKQIAEAHGWEVNVTASDRGGARFEICGTSSANQQDD</sequence>
<dbReference type="InterPro" id="IPR000700">
    <property type="entry name" value="PAS-assoc_C"/>
</dbReference>
<evidence type="ECO:0000256" key="1">
    <source>
        <dbReference type="ARBA" id="ARBA00000085"/>
    </source>
</evidence>
<dbReference type="PROSITE" id="PS50109">
    <property type="entry name" value="HIS_KIN"/>
    <property type="match status" value="1"/>
</dbReference>
<dbReference type="SUPFAM" id="SSF55781">
    <property type="entry name" value="GAF domain-like"/>
    <property type="match status" value="2"/>
</dbReference>
<evidence type="ECO:0000256" key="6">
    <source>
        <dbReference type="ARBA" id="ARBA00023012"/>
    </source>
</evidence>
<dbReference type="InterPro" id="IPR001610">
    <property type="entry name" value="PAC"/>
</dbReference>
<keyword evidence="4" id="KW-0808">Transferase</keyword>
<dbReference type="Gene3D" id="3.30.565.10">
    <property type="entry name" value="Histidine kinase-like ATPase, C-terminal domain"/>
    <property type="match status" value="1"/>
</dbReference>
<dbReference type="Pfam" id="PF02518">
    <property type="entry name" value="HATPase_c"/>
    <property type="match status" value="1"/>
</dbReference>
<dbReference type="SUPFAM" id="SSF55785">
    <property type="entry name" value="PYP-like sensor domain (PAS domain)"/>
    <property type="match status" value="3"/>
</dbReference>
<evidence type="ECO:0000259" key="8">
    <source>
        <dbReference type="PROSITE" id="PS50112"/>
    </source>
</evidence>
<evidence type="ECO:0000313" key="11">
    <source>
        <dbReference type="Proteomes" id="UP000199079"/>
    </source>
</evidence>
<dbReference type="RefSeq" id="WP_092733746.1">
    <property type="nucleotide sequence ID" value="NZ_FNPC01000007.1"/>
</dbReference>
<dbReference type="CDD" id="cd00082">
    <property type="entry name" value="HisKA"/>
    <property type="match status" value="1"/>
</dbReference>
<evidence type="ECO:0000259" key="9">
    <source>
        <dbReference type="PROSITE" id="PS50113"/>
    </source>
</evidence>
<keyword evidence="3" id="KW-0597">Phosphoprotein</keyword>
<evidence type="ECO:0000256" key="4">
    <source>
        <dbReference type="ARBA" id="ARBA00022679"/>
    </source>
</evidence>
<dbReference type="InterPro" id="IPR003594">
    <property type="entry name" value="HATPase_dom"/>
</dbReference>
<dbReference type="InterPro" id="IPR013656">
    <property type="entry name" value="PAS_4"/>
</dbReference>
<dbReference type="InterPro" id="IPR013767">
    <property type="entry name" value="PAS_fold"/>
</dbReference>
<reference evidence="11" key="1">
    <citation type="submission" date="2016-10" db="EMBL/GenBank/DDBJ databases">
        <authorList>
            <person name="Varghese N."/>
            <person name="Submissions S."/>
        </authorList>
    </citation>
    <scope>NUCLEOTIDE SEQUENCE [LARGE SCALE GENOMIC DNA]</scope>
    <source>
        <strain evidence="11">DC30,IBRC 10041,KCTC 4046</strain>
    </source>
</reference>
<keyword evidence="5" id="KW-0418">Kinase</keyword>
<dbReference type="Pfam" id="PF00512">
    <property type="entry name" value="HisKA"/>
    <property type="match status" value="1"/>
</dbReference>
<protein>
    <recommendedName>
        <fullName evidence="2">histidine kinase</fullName>
        <ecNumber evidence="2">2.7.13.3</ecNumber>
    </recommendedName>
</protein>
<dbReference type="Pfam" id="PF13426">
    <property type="entry name" value="PAS_9"/>
    <property type="match status" value="1"/>
</dbReference>
<dbReference type="Pfam" id="PF01590">
    <property type="entry name" value="GAF"/>
    <property type="match status" value="1"/>
</dbReference>
<dbReference type="InterPro" id="IPR004358">
    <property type="entry name" value="Sig_transdc_His_kin-like_C"/>
</dbReference>
<dbReference type="AlphaFoldDB" id="A0A1H3LJU0"/>
<dbReference type="Pfam" id="PF00989">
    <property type="entry name" value="PAS"/>
    <property type="match status" value="1"/>
</dbReference>
<dbReference type="Pfam" id="PF13185">
    <property type="entry name" value="GAF_2"/>
    <property type="match status" value="1"/>
</dbReference>
<gene>
    <name evidence="10" type="ORF">SAMN05216564_107123</name>
</gene>
<dbReference type="CDD" id="cd00075">
    <property type="entry name" value="HATPase"/>
    <property type="match status" value="1"/>
</dbReference>
<dbReference type="SMART" id="SM00065">
    <property type="entry name" value="GAF"/>
    <property type="match status" value="2"/>
</dbReference>
<dbReference type="EMBL" id="FNPC01000007">
    <property type="protein sequence ID" value="SDY64797.1"/>
    <property type="molecule type" value="Genomic_DNA"/>
</dbReference>
<dbReference type="InterPro" id="IPR035965">
    <property type="entry name" value="PAS-like_dom_sf"/>
</dbReference>
<dbReference type="NCBIfam" id="TIGR00229">
    <property type="entry name" value="sensory_box"/>
    <property type="match status" value="3"/>
</dbReference>
<dbReference type="InterPro" id="IPR003018">
    <property type="entry name" value="GAF"/>
</dbReference>
<dbReference type="GO" id="GO:0000155">
    <property type="term" value="F:phosphorelay sensor kinase activity"/>
    <property type="evidence" value="ECO:0007669"/>
    <property type="project" value="InterPro"/>
</dbReference>
<dbReference type="Gene3D" id="3.30.450.40">
    <property type="match status" value="2"/>
</dbReference>
<dbReference type="SMART" id="SM00086">
    <property type="entry name" value="PAC"/>
    <property type="match status" value="3"/>
</dbReference>
<dbReference type="InterPro" id="IPR036097">
    <property type="entry name" value="HisK_dim/P_sf"/>
</dbReference>
<evidence type="ECO:0000256" key="5">
    <source>
        <dbReference type="ARBA" id="ARBA00022777"/>
    </source>
</evidence>
<dbReference type="PROSITE" id="PS50113">
    <property type="entry name" value="PAC"/>
    <property type="match status" value="3"/>
</dbReference>
<accession>A0A1H3LJU0</accession>
<evidence type="ECO:0000259" key="7">
    <source>
        <dbReference type="PROSITE" id="PS50109"/>
    </source>
</evidence>
<dbReference type="SMART" id="SM00387">
    <property type="entry name" value="HATPase_c"/>
    <property type="match status" value="1"/>
</dbReference>
<dbReference type="CDD" id="cd00130">
    <property type="entry name" value="PAS"/>
    <property type="match status" value="3"/>
</dbReference>
<dbReference type="PROSITE" id="PS50112">
    <property type="entry name" value="PAS"/>
    <property type="match status" value="1"/>
</dbReference>
<dbReference type="SUPFAM" id="SSF55874">
    <property type="entry name" value="ATPase domain of HSP90 chaperone/DNA topoisomerase II/histidine kinase"/>
    <property type="match status" value="1"/>
</dbReference>
<dbReference type="Pfam" id="PF08448">
    <property type="entry name" value="PAS_4"/>
    <property type="match status" value="1"/>
</dbReference>
<dbReference type="InterPro" id="IPR005467">
    <property type="entry name" value="His_kinase_dom"/>
</dbReference>
<dbReference type="InterPro" id="IPR050736">
    <property type="entry name" value="Sensor_HK_Regulatory"/>
</dbReference>
<dbReference type="OrthoDB" id="8127at2157"/>
<dbReference type="Gene3D" id="1.10.287.130">
    <property type="match status" value="1"/>
</dbReference>
<feature type="domain" description="PAC" evidence="9">
    <location>
        <begin position="264"/>
        <end position="315"/>
    </location>
</feature>
<evidence type="ECO:0000313" key="10">
    <source>
        <dbReference type="EMBL" id="SDY64797.1"/>
    </source>
</evidence>
<evidence type="ECO:0000256" key="2">
    <source>
        <dbReference type="ARBA" id="ARBA00012438"/>
    </source>
</evidence>
<dbReference type="EC" id="2.7.13.3" evidence="2"/>
<feature type="domain" description="PAS" evidence="8">
    <location>
        <begin position="488"/>
        <end position="558"/>
    </location>
</feature>
<dbReference type="Gene3D" id="3.30.450.20">
    <property type="entry name" value="PAS domain"/>
    <property type="match status" value="3"/>
</dbReference>
<dbReference type="PRINTS" id="PR00344">
    <property type="entry name" value="BCTRLSENSOR"/>
</dbReference>
<feature type="domain" description="PAC" evidence="9">
    <location>
        <begin position="563"/>
        <end position="614"/>
    </location>
</feature>
<keyword evidence="11" id="KW-1185">Reference proteome</keyword>
<dbReference type="InterPro" id="IPR029016">
    <property type="entry name" value="GAF-like_dom_sf"/>
</dbReference>
<name>A0A1H3LJU0_9EURY</name>
<dbReference type="SUPFAM" id="SSF47384">
    <property type="entry name" value="Homodimeric domain of signal transducing histidine kinase"/>
    <property type="match status" value="1"/>
</dbReference>